<dbReference type="EMBL" id="ML179061">
    <property type="protein sequence ID" value="THV04005.1"/>
    <property type="molecule type" value="Genomic_DNA"/>
</dbReference>
<reference evidence="1 2" key="1">
    <citation type="journal article" date="2019" name="Nat. Ecol. Evol.">
        <title>Megaphylogeny resolves global patterns of mushroom evolution.</title>
        <authorList>
            <person name="Varga T."/>
            <person name="Krizsan K."/>
            <person name="Foldi C."/>
            <person name="Dima B."/>
            <person name="Sanchez-Garcia M."/>
            <person name="Sanchez-Ramirez S."/>
            <person name="Szollosi G.J."/>
            <person name="Szarkandi J.G."/>
            <person name="Papp V."/>
            <person name="Albert L."/>
            <person name="Andreopoulos W."/>
            <person name="Angelini C."/>
            <person name="Antonin V."/>
            <person name="Barry K.W."/>
            <person name="Bougher N.L."/>
            <person name="Buchanan P."/>
            <person name="Buyck B."/>
            <person name="Bense V."/>
            <person name="Catcheside P."/>
            <person name="Chovatia M."/>
            <person name="Cooper J."/>
            <person name="Damon W."/>
            <person name="Desjardin D."/>
            <person name="Finy P."/>
            <person name="Geml J."/>
            <person name="Haridas S."/>
            <person name="Hughes K."/>
            <person name="Justo A."/>
            <person name="Karasinski D."/>
            <person name="Kautmanova I."/>
            <person name="Kiss B."/>
            <person name="Kocsube S."/>
            <person name="Kotiranta H."/>
            <person name="LaButti K.M."/>
            <person name="Lechner B.E."/>
            <person name="Liimatainen K."/>
            <person name="Lipzen A."/>
            <person name="Lukacs Z."/>
            <person name="Mihaltcheva S."/>
            <person name="Morgado L.N."/>
            <person name="Niskanen T."/>
            <person name="Noordeloos M.E."/>
            <person name="Ohm R.A."/>
            <person name="Ortiz-Santana B."/>
            <person name="Ovrebo C."/>
            <person name="Racz N."/>
            <person name="Riley R."/>
            <person name="Savchenko A."/>
            <person name="Shiryaev A."/>
            <person name="Soop K."/>
            <person name="Spirin V."/>
            <person name="Szebenyi C."/>
            <person name="Tomsovsky M."/>
            <person name="Tulloss R.E."/>
            <person name="Uehling J."/>
            <person name="Grigoriev I.V."/>
            <person name="Vagvolgyi C."/>
            <person name="Papp T."/>
            <person name="Martin F.M."/>
            <person name="Miettinen O."/>
            <person name="Hibbett D.S."/>
            <person name="Nagy L.G."/>
        </authorList>
    </citation>
    <scope>NUCLEOTIDE SEQUENCE [LARGE SCALE GENOMIC DNA]</scope>
    <source>
        <strain evidence="1 2">CBS 962.96</strain>
    </source>
</reference>
<evidence type="ECO:0000313" key="2">
    <source>
        <dbReference type="Proteomes" id="UP000297245"/>
    </source>
</evidence>
<organism evidence="1 2">
    <name type="scientific">Dendrothele bispora (strain CBS 962.96)</name>
    <dbReference type="NCBI Taxonomy" id="1314807"/>
    <lineage>
        <taxon>Eukaryota</taxon>
        <taxon>Fungi</taxon>
        <taxon>Dikarya</taxon>
        <taxon>Basidiomycota</taxon>
        <taxon>Agaricomycotina</taxon>
        <taxon>Agaricomycetes</taxon>
        <taxon>Agaricomycetidae</taxon>
        <taxon>Agaricales</taxon>
        <taxon>Agaricales incertae sedis</taxon>
        <taxon>Dendrothele</taxon>
    </lineage>
</organism>
<gene>
    <name evidence="1" type="ORF">K435DRAFT_747229</name>
</gene>
<dbReference type="Proteomes" id="UP000297245">
    <property type="component" value="Unassembled WGS sequence"/>
</dbReference>
<name>A0A4S8MMC2_DENBC</name>
<sequence length="185" mass="21342">MPITELVILELVSPHTFDSPLLAKALAAFTAQQSQYSAHPLTFYRDTTSSSRFYLVTGWHNEVALSLWREQVLSKHKQMDEFLVVQDRLYLDMNFDTIPNNGQGIFCVTRHTVRMDNEASEEEEGVGTVEQGGRVHWMGGGMSREQNAAWHQFIQYVEGTSEDTIRKQHRKNTVYLMRRISIPKH</sequence>
<keyword evidence="2" id="KW-1185">Reference proteome</keyword>
<evidence type="ECO:0008006" key="3">
    <source>
        <dbReference type="Google" id="ProtNLM"/>
    </source>
</evidence>
<evidence type="ECO:0000313" key="1">
    <source>
        <dbReference type="EMBL" id="THV04005.1"/>
    </source>
</evidence>
<protein>
    <recommendedName>
        <fullName evidence="3">ABM domain-containing protein</fullName>
    </recommendedName>
</protein>
<accession>A0A4S8MMC2</accession>
<dbReference type="OrthoDB" id="3542212at2759"/>
<proteinExistence type="predicted"/>
<dbReference type="AlphaFoldDB" id="A0A4S8MMC2"/>